<dbReference type="EMBL" id="VHSH01000001">
    <property type="protein sequence ID" value="TQV83797.1"/>
    <property type="molecule type" value="Genomic_DNA"/>
</dbReference>
<keyword evidence="3" id="KW-1185">Reference proteome</keyword>
<reference evidence="2 3" key="1">
    <citation type="submission" date="2019-06" db="EMBL/GenBank/DDBJ databases">
        <title>Whole genome sequence for Rhodospirillaceae sp. R148.</title>
        <authorList>
            <person name="Wang G."/>
        </authorList>
    </citation>
    <scope>NUCLEOTIDE SEQUENCE [LARGE SCALE GENOMIC DNA]</scope>
    <source>
        <strain evidence="2 3">R148</strain>
    </source>
</reference>
<evidence type="ECO:0000313" key="2">
    <source>
        <dbReference type="EMBL" id="TQV83797.1"/>
    </source>
</evidence>
<feature type="domain" description="DUF7710" evidence="1">
    <location>
        <begin position="6"/>
        <end position="90"/>
    </location>
</feature>
<dbReference type="InterPro" id="IPR056127">
    <property type="entry name" value="DUF7710"/>
</dbReference>
<evidence type="ECO:0000313" key="3">
    <source>
        <dbReference type="Proteomes" id="UP000315252"/>
    </source>
</evidence>
<protein>
    <recommendedName>
        <fullName evidence="1">DUF7710 domain-containing protein</fullName>
    </recommendedName>
</protein>
<gene>
    <name evidence="2" type="ORF">FKG95_04240</name>
</gene>
<dbReference type="Pfam" id="PF24819">
    <property type="entry name" value="DUF7710"/>
    <property type="match status" value="1"/>
</dbReference>
<organism evidence="2 3">
    <name type="scientific">Denitrobaculum tricleocarpae</name>
    <dbReference type="NCBI Taxonomy" id="2591009"/>
    <lineage>
        <taxon>Bacteria</taxon>
        <taxon>Pseudomonadati</taxon>
        <taxon>Pseudomonadota</taxon>
        <taxon>Alphaproteobacteria</taxon>
        <taxon>Rhodospirillales</taxon>
        <taxon>Rhodospirillaceae</taxon>
        <taxon>Denitrobaculum</taxon>
    </lineage>
</organism>
<dbReference type="OrthoDB" id="72025at2"/>
<dbReference type="Proteomes" id="UP000315252">
    <property type="component" value="Unassembled WGS sequence"/>
</dbReference>
<proteinExistence type="predicted"/>
<name>A0A545U2U0_9PROT</name>
<sequence length="91" mass="10122">MVDRSVWVFSGAGSRFASGIFADKDTACAWISKHKLSGLLTRYPLGEGVYDWAIAENYFSPNKPHETTPEFIQGFTSASQEHYHFEDGVCG</sequence>
<evidence type="ECO:0000259" key="1">
    <source>
        <dbReference type="Pfam" id="PF24819"/>
    </source>
</evidence>
<dbReference type="RefSeq" id="WP_142895032.1">
    <property type="nucleotide sequence ID" value="NZ_ML660052.1"/>
</dbReference>
<accession>A0A545U2U0</accession>
<comment type="caution">
    <text evidence="2">The sequence shown here is derived from an EMBL/GenBank/DDBJ whole genome shotgun (WGS) entry which is preliminary data.</text>
</comment>
<dbReference type="AlphaFoldDB" id="A0A545U2U0"/>